<proteinExistence type="predicted"/>
<dbReference type="Proteomes" id="UP001056120">
    <property type="component" value="Linkage Group LG08"/>
</dbReference>
<accession>A0ACB9IGL9</accession>
<name>A0ACB9IGL9_9ASTR</name>
<sequence length="373" mass="42283">MGYWREYFKSSNGDIFETIEKAIMVAASDYPKEFGVRRDGIAQTLFNCKLIKCFGCDKVELGVPGIDQEQDDEIEALNDEIEEESQAFGEVMRIKEIVDNNQDESESVLYNSLRKLQLMYLSVETLKATEIGKSVNVLRRHVSKDVSNIAKTLIESWKILVDEWVMATEKTIVSEATPESINPSVLDEEEGLPSPPLDDLTFLYPHGSLELSEFFDGMDEYGNPGNSGGFNKNHNPPKPKQQKPSNVPNMVRKNEPDSGLMKKKQSTVVKPIKPTVPESGPGRRVQPNIERKLQNVPKRPSQQTKPRASGEAMAQEKFEAAKRKLQERYQQAENAKKQRTIQVMELHDLPKPKGIPVRNQQNVRPGSNHNRHR</sequence>
<comment type="caution">
    <text evidence="1">The sequence shown here is derived from an EMBL/GenBank/DDBJ whole genome shotgun (WGS) entry which is preliminary data.</text>
</comment>
<keyword evidence="2" id="KW-1185">Reference proteome</keyword>
<evidence type="ECO:0000313" key="1">
    <source>
        <dbReference type="EMBL" id="KAI3806635.1"/>
    </source>
</evidence>
<reference evidence="2" key="1">
    <citation type="journal article" date="2022" name="Mol. Ecol. Resour.">
        <title>The genomes of chicory, endive, great burdock and yacon provide insights into Asteraceae palaeo-polyploidization history and plant inulin production.</title>
        <authorList>
            <person name="Fan W."/>
            <person name="Wang S."/>
            <person name="Wang H."/>
            <person name="Wang A."/>
            <person name="Jiang F."/>
            <person name="Liu H."/>
            <person name="Zhao H."/>
            <person name="Xu D."/>
            <person name="Zhang Y."/>
        </authorList>
    </citation>
    <scope>NUCLEOTIDE SEQUENCE [LARGE SCALE GENOMIC DNA]</scope>
    <source>
        <strain evidence="2">cv. Yunnan</strain>
    </source>
</reference>
<gene>
    <name evidence="1" type="ORF">L1987_22546</name>
</gene>
<evidence type="ECO:0000313" key="2">
    <source>
        <dbReference type="Proteomes" id="UP001056120"/>
    </source>
</evidence>
<dbReference type="EMBL" id="CM042025">
    <property type="protein sequence ID" value="KAI3806635.1"/>
    <property type="molecule type" value="Genomic_DNA"/>
</dbReference>
<protein>
    <submittedName>
        <fullName evidence="1">Uncharacterized protein</fullName>
    </submittedName>
</protein>
<organism evidence="1 2">
    <name type="scientific">Smallanthus sonchifolius</name>
    <dbReference type="NCBI Taxonomy" id="185202"/>
    <lineage>
        <taxon>Eukaryota</taxon>
        <taxon>Viridiplantae</taxon>
        <taxon>Streptophyta</taxon>
        <taxon>Embryophyta</taxon>
        <taxon>Tracheophyta</taxon>
        <taxon>Spermatophyta</taxon>
        <taxon>Magnoliopsida</taxon>
        <taxon>eudicotyledons</taxon>
        <taxon>Gunneridae</taxon>
        <taxon>Pentapetalae</taxon>
        <taxon>asterids</taxon>
        <taxon>campanulids</taxon>
        <taxon>Asterales</taxon>
        <taxon>Asteraceae</taxon>
        <taxon>Asteroideae</taxon>
        <taxon>Heliantheae alliance</taxon>
        <taxon>Millerieae</taxon>
        <taxon>Smallanthus</taxon>
    </lineage>
</organism>
<reference evidence="1 2" key="2">
    <citation type="journal article" date="2022" name="Mol. Ecol. Resour.">
        <title>The genomes of chicory, endive, great burdock and yacon provide insights into Asteraceae paleo-polyploidization history and plant inulin production.</title>
        <authorList>
            <person name="Fan W."/>
            <person name="Wang S."/>
            <person name="Wang H."/>
            <person name="Wang A."/>
            <person name="Jiang F."/>
            <person name="Liu H."/>
            <person name="Zhao H."/>
            <person name="Xu D."/>
            <person name="Zhang Y."/>
        </authorList>
    </citation>
    <scope>NUCLEOTIDE SEQUENCE [LARGE SCALE GENOMIC DNA]</scope>
    <source>
        <strain evidence="2">cv. Yunnan</strain>
        <tissue evidence="1">Leaves</tissue>
    </source>
</reference>